<accession>A0A4R8Q759</accession>
<evidence type="ECO:0008006" key="5">
    <source>
        <dbReference type="Google" id="ProtNLM"/>
    </source>
</evidence>
<feature type="region of interest" description="Disordered" evidence="1">
    <location>
        <begin position="62"/>
        <end position="81"/>
    </location>
</feature>
<proteinExistence type="predicted"/>
<keyword evidence="2" id="KW-0732">Signal</keyword>
<dbReference type="EMBL" id="QAPG01000054">
    <property type="protein sequence ID" value="TDZ34407.1"/>
    <property type="molecule type" value="Genomic_DNA"/>
</dbReference>
<protein>
    <recommendedName>
        <fullName evidence="5">M6 protein</fullName>
    </recommendedName>
</protein>
<gene>
    <name evidence="3" type="ORF">C8035_v009373</name>
</gene>
<keyword evidence="4" id="KW-1185">Reference proteome</keyword>
<feature type="region of interest" description="Disordered" evidence="1">
    <location>
        <begin position="142"/>
        <end position="161"/>
    </location>
</feature>
<evidence type="ECO:0000256" key="2">
    <source>
        <dbReference type="SAM" id="SignalP"/>
    </source>
</evidence>
<dbReference type="Proteomes" id="UP000295083">
    <property type="component" value="Unassembled WGS sequence"/>
</dbReference>
<evidence type="ECO:0000256" key="1">
    <source>
        <dbReference type="SAM" id="MobiDB-lite"/>
    </source>
</evidence>
<feature type="signal peptide" evidence="2">
    <location>
        <begin position="1"/>
        <end position="19"/>
    </location>
</feature>
<name>A0A4R8Q759_9PEZI</name>
<reference evidence="3 4" key="1">
    <citation type="submission" date="2018-11" db="EMBL/GenBank/DDBJ databases">
        <title>Genome sequence and assembly of Colletotrichum spinosum.</title>
        <authorList>
            <person name="Gan P."/>
            <person name="Shirasu K."/>
        </authorList>
    </citation>
    <scope>NUCLEOTIDE SEQUENCE [LARGE SCALE GENOMIC DNA]</scope>
    <source>
        <strain evidence="3 4">CBS 515.97</strain>
    </source>
</reference>
<comment type="caution">
    <text evidence="3">The sequence shown here is derived from an EMBL/GenBank/DDBJ whole genome shotgun (WGS) entry which is preliminary data.</text>
</comment>
<sequence>MVKLISALSVLALATSVTAGKYRLCACFKDGKLDETSTKDVVNHADGKYIYSFFTWKADGETPADNQNPKTPADKKTHGAPADGSYWHAIMGTINGSDDDGWIGAKEAARACVAEKATEGLCFTPPVDFNWRDCGKKDCFTSKAERTDDAGNPIKLSNPSK</sequence>
<feature type="chain" id="PRO_5020910371" description="M6 protein" evidence="2">
    <location>
        <begin position="20"/>
        <end position="161"/>
    </location>
</feature>
<organism evidence="3 4">
    <name type="scientific">Colletotrichum spinosum</name>
    <dbReference type="NCBI Taxonomy" id="1347390"/>
    <lineage>
        <taxon>Eukaryota</taxon>
        <taxon>Fungi</taxon>
        <taxon>Dikarya</taxon>
        <taxon>Ascomycota</taxon>
        <taxon>Pezizomycotina</taxon>
        <taxon>Sordariomycetes</taxon>
        <taxon>Hypocreomycetidae</taxon>
        <taxon>Glomerellales</taxon>
        <taxon>Glomerellaceae</taxon>
        <taxon>Colletotrichum</taxon>
        <taxon>Colletotrichum orbiculare species complex</taxon>
    </lineage>
</organism>
<evidence type="ECO:0000313" key="3">
    <source>
        <dbReference type="EMBL" id="TDZ34407.1"/>
    </source>
</evidence>
<evidence type="ECO:0000313" key="4">
    <source>
        <dbReference type="Proteomes" id="UP000295083"/>
    </source>
</evidence>
<dbReference type="AlphaFoldDB" id="A0A4R8Q759"/>